<dbReference type="EMBL" id="MCFI01000032">
    <property type="protein sequence ID" value="ORY73929.1"/>
    <property type="molecule type" value="Genomic_DNA"/>
</dbReference>
<evidence type="ECO:0000313" key="1">
    <source>
        <dbReference type="EMBL" id="ORY73929.1"/>
    </source>
</evidence>
<dbReference type="RefSeq" id="XP_040721934.1">
    <property type="nucleotide sequence ID" value="XM_040870279.1"/>
</dbReference>
<dbReference type="GeneID" id="63786878"/>
<gene>
    <name evidence="1" type="ORF">BCR37DRAFT_384658</name>
</gene>
<name>A0A1Y2EQV2_PROLT</name>
<sequence>MECVSSIRCRTSLDLARARPHTGVEPPGSQKRYRHCSSVLLMSTLTAVLGNILKHGNGLSSWRCHFISCGAQAPL</sequence>
<evidence type="ECO:0000313" key="2">
    <source>
        <dbReference type="Proteomes" id="UP000193685"/>
    </source>
</evidence>
<accession>A0A1Y2EQV2</accession>
<comment type="caution">
    <text evidence="1">The sequence shown here is derived from an EMBL/GenBank/DDBJ whole genome shotgun (WGS) entry which is preliminary data.</text>
</comment>
<protein>
    <submittedName>
        <fullName evidence="1">Uncharacterized protein</fullName>
    </submittedName>
</protein>
<keyword evidence="2" id="KW-1185">Reference proteome</keyword>
<proteinExistence type="predicted"/>
<organism evidence="1 2">
    <name type="scientific">Protomyces lactucae-debilis</name>
    <dbReference type="NCBI Taxonomy" id="2754530"/>
    <lineage>
        <taxon>Eukaryota</taxon>
        <taxon>Fungi</taxon>
        <taxon>Dikarya</taxon>
        <taxon>Ascomycota</taxon>
        <taxon>Taphrinomycotina</taxon>
        <taxon>Taphrinomycetes</taxon>
        <taxon>Taphrinales</taxon>
        <taxon>Protomycetaceae</taxon>
        <taxon>Protomyces</taxon>
    </lineage>
</organism>
<dbReference type="Proteomes" id="UP000193685">
    <property type="component" value="Unassembled WGS sequence"/>
</dbReference>
<reference evidence="1 2" key="1">
    <citation type="submission" date="2016-07" db="EMBL/GenBank/DDBJ databases">
        <title>Pervasive Adenine N6-methylation of Active Genes in Fungi.</title>
        <authorList>
            <consortium name="DOE Joint Genome Institute"/>
            <person name="Mondo S.J."/>
            <person name="Dannebaum R.O."/>
            <person name="Kuo R.C."/>
            <person name="Labutti K."/>
            <person name="Haridas S."/>
            <person name="Kuo A."/>
            <person name="Salamov A."/>
            <person name="Ahrendt S.R."/>
            <person name="Lipzen A."/>
            <person name="Sullivan W."/>
            <person name="Andreopoulos W.B."/>
            <person name="Clum A."/>
            <person name="Lindquist E."/>
            <person name="Daum C."/>
            <person name="Ramamoorthy G.K."/>
            <person name="Gryganskyi A."/>
            <person name="Culley D."/>
            <person name="Magnuson J.K."/>
            <person name="James T.Y."/>
            <person name="O'Malley M.A."/>
            <person name="Stajich J.E."/>
            <person name="Spatafora J.W."/>
            <person name="Visel A."/>
            <person name="Grigoriev I.V."/>
        </authorList>
    </citation>
    <scope>NUCLEOTIDE SEQUENCE [LARGE SCALE GENOMIC DNA]</scope>
    <source>
        <strain evidence="1 2">12-1054</strain>
    </source>
</reference>
<dbReference type="AlphaFoldDB" id="A0A1Y2EQV2"/>